<organism evidence="2 3">
    <name type="scientific">Candidatus Lucifugimonas marina</name>
    <dbReference type="NCBI Taxonomy" id="3038979"/>
    <lineage>
        <taxon>Bacteria</taxon>
        <taxon>Bacillati</taxon>
        <taxon>Chloroflexota</taxon>
        <taxon>Dehalococcoidia</taxon>
        <taxon>SAR202 cluster</taxon>
        <taxon>Candidatus Lucifugimonadales</taxon>
        <taxon>Candidatus Lucifugimonadaceae</taxon>
        <taxon>Candidatus Lucifugimonas</taxon>
    </lineage>
</organism>
<dbReference type="Proteomes" id="UP001219901">
    <property type="component" value="Chromosome"/>
</dbReference>
<sequence>MSVRTSRKAITPDQPAGRLQRGISGVTIAVVMAACAVVTLTIIQAATYGDASAAQTGIPGLIG</sequence>
<protein>
    <submittedName>
        <fullName evidence="2">Uncharacterized protein</fullName>
    </submittedName>
</protein>
<keyword evidence="1" id="KW-0812">Transmembrane</keyword>
<keyword evidence="1" id="KW-1133">Transmembrane helix</keyword>
<gene>
    <name evidence="2" type="ORF">GKO48_00365</name>
</gene>
<feature type="transmembrane region" description="Helical" evidence="1">
    <location>
        <begin position="21"/>
        <end position="43"/>
    </location>
</feature>
<evidence type="ECO:0000313" key="2">
    <source>
        <dbReference type="EMBL" id="WFG38126.1"/>
    </source>
</evidence>
<keyword evidence="3" id="KW-1185">Reference proteome</keyword>
<dbReference type="AlphaFoldDB" id="A0AAJ5ZDK3"/>
<reference evidence="3" key="2">
    <citation type="submission" date="2023-06" db="EMBL/GenBank/DDBJ databases">
        <title>Pangenomics reveal diversification of enzyme families and niche specialization in globally abundant SAR202 bacteria.</title>
        <authorList>
            <person name="Saw J.H.W."/>
        </authorList>
    </citation>
    <scope>NUCLEOTIDE SEQUENCE [LARGE SCALE GENOMIC DNA]</scope>
    <source>
        <strain evidence="3">JH1073</strain>
    </source>
</reference>
<evidence type="ECO:0000313" key="3">
    <source>
        <dbReference type="Proteomes" id="UP001219901"/>
    </source>
</evidence>
<accession>A0AAJ5ZDK3</accession>
<dbReference type="EMBL" id="CP046147">
    <property type="protein sequence ID" value="WFG38126.1"/>
    <property type="molecule type" value="Genomic_DNA"/>
</dbReference>
<proteinExistence type="predicted"/>
<evidence type="ECO:0000256" key="1">
    <source>
        <dbReference type="SAM" id="Phobius"/>
    </source>
</evidence>
<name>A0AAJ5ZDK3_9CHLR</name>
<dbReference type="RefSeq" id="WP_342824344.1">
    <property type="nucleotide sequence ID" value="NZ_CP046146.1"/>
</dbReference>
<keyword evidence="1" id="KW-0472">Membrane</keyword>
<dbReference type="PROSITE" id="PS51257">
    <property type="entry name" value="PROKAR_LIPOPROTEIN"/>
    <property type="match status" value="1"/>
</dbReference>
<reference evidence="2 3" key="1">
    <citation type="submission" date="2019-11" db="EMBL/GenBank/DDBJ databases">
        <authorList>
            <person name="Cho J.-C."/>
        </authorList>
    </citation>
    <scope>NUCLEOTIDE SEQUENCE [LARGE SCALE GENOMIC DNA]</scope>
    <source>
        <strain evidence="2 3">JH1073</strain>
    </source>
</reference>